<dbReference type="Pfam" id="PF01553">
    <property type="entry name" value="Acyltransferase"/>
    <property type="match status" value="1"/>
</dbReference>
<reference evidence="5 8" key="2">
    <citation type="journal article" date="2019" name="PLoS Negl. Trop. Dis.">
        <title>Revisiting the worldwide diversity of Leptospira species in the environment.</title>
        <authorList>
            <person name="Vincent A.T."/>
            <person name="Schiettekatte O."/>
            <person name="Bourhy P."/>
            <person name="Veyrier F.J."/>
            <person name="Picardeau M."/>
        </authorList>
    </citation>
    <scope>NUCLEOTIDE SEQUENCE [LARGE SCALE GENOMIC DNA]</scope>
    <source>
        <strain evidence="6">201702690</strain>
        <strain evidence="5 8">SSW18</strain>
    </source>
</reference>
<dbReference type="SMART" id="SM00563">
    <property type="entry name" value="PlsC"/>
    <property type="match status" value="1"/>
</dbReference>
<dbReference type="GO" id="GO:0006654">
    <property type="term" value="P:phosphatidic acid biosynthetic process"/>
    <property type="evidence" value="ECO:0007669"/>
    <property type="project" value="TreeGrafter"/>
</dbReference>
<organism evidence="5 8">
    <name type="scientific">Leptospira langatensis</name>
    <dbReference type="NCBI Taxonomy" id="2484983"/>
    <lineage>
        <taxon>Bacteria</taxon>
        <taxon>Pseudomonadati</taxon>
        <taxon>Spirochaetota</taxon>
        <taxon>Spirochaetia</taxon>
        <taxon>Leptospirales</taxon>
        <taxon>Leptospiraceae</taxon>
        <taxon>Leptospira</taxon>
    </lineage>
</organism>
<dbReference type="PANTHER" id="PTHR10434:SF40">
    <property type="entry name" value="1-ACYL-SN-GLYCEROL-3-PHOSPHATE ACYLTRANSFERASE"/>
    <property type="match status" value="1"/>
</dbReference>
<evidence type="ECO:0000256" key="3">
    <source>
        <dbReference type="ARBA" id="ARBA00023315"/>
    </source>
</evidence>
<keyword evidence="3 5" id="KW-0012">Acyltransferase</keyword>
<sequence length="318" mass="35760">MIPPTGERNARVSLTESIHDKIKTPPVKIPDSALKTGIYDLTKEELGSPIELREGVTLRYLTPPHRKRWLLDKLLLGSDLTFLYGYFRQIIRGRKDALAGTFFDPRWIELSGGILELMEGCGGKFQIEGIENVISPKGPVIFAGNHMSVLETFVFPYFLVPHRRVTYVVKESLIKGNFFGPIMRTRDPIAVGRENPREDLVKVLEEGVALLKKGVSIVVFPQSTRTISFNPAEFNSIAVKLAARAGVQVVPFAIKTDFWQNGKLMKDLGTLSRKNTIHMKFGKAIDPKEDSRKAQETLLNFVLTNLKEWKVPILDSNS</sequence>
<dbReference type="SUPFAM" id="SSF69593">
    <property type="entry name" value="Glycerol-3-phosphate (1)-acyltransferase"/>
    <property type="match status" value="1"/>
</dbReference>
<comment type="pathway">
    <text evidence="1">Lipid metabolism.</text>
</comment>
<name>A0A5F1ZWZ6_9LEPT</name>
<evidence type="ECO:0000313" key="8">
    <source>
        <dbReference type="Proteomes" id="UP000297946"/>
    </source>
</evidence>
<dbReference type="Proteomes" id="UP000297273">
    <property type="component" value="Unassembled WGS sequence"/>
</dbReference>
<dbReference type="EMBL" id="RQER01000011">
    <property type="protein sequence ID" value="TGJ98481.1"/>
    <property type="molecule type" value="Genomic_DNA"/>
</dbReference>
<comment type="caution">
    <text evidence="5">The sequence shown here is derived from an EMBL/GenBank/DDBJ whole genome shotgun (WGS) entry which is preliminary data.</text>
</comment>
<accession>A0A5F1ZWZ6</accession>
<evidence type="ECO:0000313" key="6">
    <source>
        <dbReference type="EMBL" id="TGL43395.1"/>
    </source>
</evidence>
<dbReference type="OrthoDB" id="9803035at2"/>
<keyword evidence="7" id="KW-1185">Reference proteome</keyword>
<feature type="domain" description="Phospholipid/glycerol acyltransferase" evidence="4">
    <location>
        <begin position="140"/>
        <end position="257"/>
    </location>
</feature>
<dbReference type="EMBL" id="RQGC01000001">
    <property type="protein sequence ID" value="TGL43395.1"/>
    <property type="molecule type" value="Genomic_DNA"/>
</dbReference>
<keyword evidence="2 5" id="KW-0808">Transferase</keyword>
<gene>
    <name evidence="5" type="ORF">EHO57_17945</name>
    <name evidence="6" type="ORF">EHQ53_01805</name>
</gene>
<evidence type="ECO:0000313" key="5">
    <source>
        <dbReference type="EMBL" id="TGJ98481.1"/>
    </source>
</evidence>
<dbReference type="InterPro" id="IPR002123">
    <property type="entry name" value="Plipid/glycerol_acylTrfase"/>
</dbReference>
<evidence type="ECO:0000313" key="7">
    <source>
        <dbReference type="Proteomes" id="UP000297273"/>
    </source>
</evidence>
<evidence type="ECO:0000256" key="2">
    <source>
        <dbReference type="ARBA" id="ARBA00022679"/>
    </source>
</evidence>
<evidence type="ECO:0000256" key="1">
    <source>
        <dbReference type="ARBA" id="ARBA00005189"/>
    </source>
</evidence>
<evidence type="ECO:0000259" key="4">
    <source>
        <dbReference type="SMART" id="SM00563"/>
    </source>
</evidence>
<reference evidence="6" key="1">
    <citation type="submission" date="2018-10" db="EMBL/GenBank/DDBJ databases">
        <authorList>
            <person name="Vincent A.T."/>
            <person name="Schiettekatte O."/>
            <person name="Bourhy P."/>
            <person name="Veyrier F.J."/>
            <person name="Picardeau M."/>
        </authorList>
    </citation>
    <scope>NUCLEOTIDE SEQUENCE</scope>
    <source>
        <strain evidence="6">201702690</strain>
    </source>
</reference>
<dbReference type="CDD" id="cd07989">
    <property type="entry name" value="LPLAT_AGPAT-like"/>
    <property type="match status" value="1"/>
</dbReference>
<protein>
    <submittedName>
        <fullName evidence="5">1-acyl-sn-glycerol-3-phosphate acyltransferase</fullName>
    </submittedName>
</protein>
<proteinExistence type="predicted"/>
<dbReference type="PANTHER" id="PTHR10434">
    <property type="entry name" value="1-ACYL-SN-GLYCEROL-3-PHOSPHATE ACYLTRANSFERASE"/>
    <property type="match status" value="1"/>
</dbReference>
<dbReference type="AlphaFoldDB" id="A0A5F1ZWZ6"/>
<dbReference type="Proteomes" id="UP000297946">
    <property type="component" value="Unassembled WGS sequence"/>
</dbReference>
<dbReference type="GO" id="GO:0003841">
    <property type="term" value="F:1-acylglycerol-3-phosphate O-acyltransferase activity"/>
    <property type="evidence" value="ECO:0007669"/>
    <property type="project" value="TreeGrafter"/>
</dbReference>